<evidence type="ECO:0000313" key="2">
    <source>
        <dbReference type="Proteomes" id="UP000006906"/>
    </source>
</evidence>
<dbReference type="Gramene" id="PNW84253">
    <property type="protein sequence ID" value="PNW84253"/>
    <property type="gene ID" value="CHLRE_04g226811v5"/>
</dbReference>
<name>A0A2K3DUP4_CHLRE</name>
<protein>
    <submittedName>
        <fullName evidence="1">Uncharacterized protein</fullName>
    </submittedName>
</protein>
<keyword evidence="2" id="KW-1185">Reference proteome</keyword>
<sequence length="111" mass="11390">MEGKEACLRHCSVRGARWGSCVRAGEQAGTLRIRRGSGLCTQCQHAGRAVAAGFWGGQLQATALSLVCEVPGKLSTVVSQQSAKSYACCQPACVGRVSSVVSACGCSELAA</sequence>
<evidence type="ECO:0000313" key="1">
    <source>
        <dbReference type="EMBL" id="PNW84253.1"/>
    </source>
</evidence>
<dbReference type="GeneID" id="5718218"/>
<dbReference type="EMBL" id="CM008965">
    <property type="protein sequence ID" value="PNW84253.1"/>
    <property type="molecule type" value="Genomic_DNA"/>
</dbReference>
<dbReference type="RefSeq" id="XP_042925372.1">
    <property type="nucleotide sequence ID" value="XM_043062020.1"/>
</dbReference>
<dbReference type="Gramene" id="PNW84252">
    <property type="protein sequence ID" value="PNW84252"/>
    <property type="gene ID" value="CHLRE_04g226811v5"/>
</dbReference>
<accession>A0A2K3DUP4</accession>
<dbReference type="RefSeq" id="XP_042925373.1">
    <property type="nucleotide sequence ID" value="XM_043062021.1"/>
</dbReference>
<reference evidence="1 2" key="1">
    <citation type="journal article" date="2007" name="Science">
        <title>The Chlamydomonas genome reveals the evolution of key animal and plant functions.</title>
        <authorList>
            <person name="Merchant S.S."/>
            <person name="Prochnik S.E."/>
            <person name="Vallon O."/>
            <person name="Harris E.H."/>
            <person name="Karpowicz S.J."/>
            <person name="Witman G.B."/>
            <person name="Terry A."/>
            <person name="Salamov A."/>
            <person name="Fritz-Laylin L.K."/>
            <person name="Marechal-Drouard L."/>
            <person name="Marshall W.F."/>
            <person name="Qu L.H."/>
            <person name="Nelson D.R."/>
            <person name="Sanderfoot A.A."/>
            <person name="Spalding M.H."/>
            <person name="Kapitonov V.V."/>
            <person name="Ren Q."/>
            <person name="Ferris P."/>
            <person name="Lindquist E."/>
            <person name="Shapiro H."/>
            <person name="Lucas S.M."/>
            <person name="Grimwood J."/>
            <person name="Schmutz J."/>
            <person name="Cardol P."/>
            <person name="Cerutti H."/>
            <person name="Chanfreau G."/>
            <person name="Chen C.L."/>
            <person name="Cognat V."/>
            <person name="Croft M.T."/>
            <person name="Dent R."/>
            <person name="Dutcher S."/>
            <person name="Fernandez E."/>
            <person name="Fukuzawa H."/>
            <person name="Gonzalez-Ballester D."/>
            <person name="Gonzalez-Halphen D."/>
            <person name="Hallmann A."/>
            <person name="Hanikenne M."/>
            <person name="Hippler M."/>
            <person name="Inwood W."/>
            <person name="Jabbari K."/>
            <person name="Kalanon M."/>
            <person name="Kuras R."/>
            <person name="Lefebvre P.A."/>
            <person name="Lemaire S.D."/>
            <person name="Lobanov A.V."/>
            <person name="Lohr M."/>
            <person name="Manuell A."/>
            <person name="Meier I."/>
            <person name="Mets L."/>
            <person name="Mittag M."/>
            <person name="Mittelmeier T."/>
            <person name="Moroney J.V."/>
            <person name="Moseley J."/>
            <person name="Napoli C."/>
            <person name="Nedelcu A.M."/>
            <person name="Niyogi K."/>
            <person name="Novoselov S.V."/>
            <person name="Paulsen I.T."/>
            <person name="Pazour G."/>
            <person name="Purton S."/>
            <person name="Ral J.P."/>
            <person name="Riano-Pachon D.M."/>
            <person name="Riekhof W."/>
            <person name="Rymarquis L."/>
            <person name="Schroda M."/>
            <person name="Stern D."/>
            <person name="Umen J."/>
            <person name="Willows R."/>
            <person name="Wilson N."/>
            <person name="Zimmer S.L."/>
            <person name="Allmer J."/>
            <person name="Balk J."/>
            <person name="Bisova K."/>
            <person name="Chen C.J."/>
            <person name="Elias M."/>
            <person name="Gendler K."/>
            <person name="Hauser C."/>
            <person name="Lamb M.R."/>
            <person name="Ledford H."/>
            <person name="Long J.C."/>
            <person name="Minagawa J."/>
            <person name="Page M.D."/>
            <person name="Pan J."/>
            <person name="Pootakham W."/>
            <person name="Roje S."/>
            <person name="Rose A."/>
            <person name="Stahlberg E."/>
            <person name="Terauchi A.M."/>
            <person name="Yang P."/>
            <person name="Ball S."/>
            <person name="Bowler C."/>
            <person name="Dieckmann C.L."/>
            <person name="Gladyshev V.N."/>
            <person name="Green P."/>
            <person name="Jorgensen R."/>
            <person name="Mayfield S."/>
            <person name="Mueller-Roeber B."/>
            <person name="Rajamani S."/>
            <person name="Sayre R.T."/>
            <person name="Brokstein P."/>
            <person name="Dubchak I."/>
            <person name="Goodstein D."/>
            <person name="Hornick L."/>
            <person name="Huang Y.W."/>
            <person name="Jhaveri J."/>
            <person name="Luo Y."/>
            <person name="Martinez D."/>
            <person name="Ngau W.C."/>
            <person name="Otillar B."/>
            <person name="Poliakov A."/>
            <person name="Porter A."/>
            <person name="Szajkowski L."/>
            <person name="Werner G."/>
            <person name="Zhou K."/>
            <person name="Grigoriev I.V."/>
            <person name="Rokhsar D.S."/>
            <person name="Grossman A.R."/>
        </authorList>
    </citation>
    <scope>NUCLEOTIDE SEQUENCE [LARGE SCALE GENOMIC DNA]</scope>
    <source>
        <strain evidence="2">CC-503</strain>
        <strain evidence="1">CC-503 cw92 mt+</strain>
    </source>
</reference>
<gene>
    <name evidence="1" type="ORF">CHLRE_04g226811v5</name>
</gene>
<dbReference type="EMBL" id="CM008965">
    <property type="protein sequence ID" value="PNW84252.1"/>
    <property type="molecule type" value="Genomic_DNA"/>
</dbReference>
<organism evidence="1 2">
    <name type="scientific">Chlamydomonas reinhardtii</name>
    <name type="common">Chlamydomonas smithii</name>
    <dbReference type="NCBI Taxonomy" id="3055"/>
    <lineage>
        <taxon>Eukaryota</taxon>
        <taxon>Viridiplantae</taxon>
        <taxon>Chlorophyta</taxon>
        <taxon>core chlorophytes</taxon>
        <taxon>Chlorophyceae</taxon>
        <taxon>CS clade</taxon>
        <taxon>Chlamydomonadales</taxon>
        <taxon>Chlamydomonadaceae</taxon>
        <taxon>Chlamydomonas</taxon>
    </lineage>
</organism>
<proteinExistence type="predicted"/>
<dbReference type="AlphaFoldDB" id="A0A2K3DUP4"/>
<reference evidence="1" key="2">
    <citation type="submission" date="2017-07" db="EMBL/GenBank/DDBJ databases">
        <title>WGS assembly of Chlamydomonas reinhardtii.</title>
        <authorList>
            <consortium name="Chlamydomonas Annotation Team"/>
            <consortium name="JGI Annotation Team"/>
            <person name="Merchant S.S."/>
            <person name="Prochnik S.E."/>
            <person name="Vallon O."/>
            <person name="Harris E.H."/>
            <person name="Karpowicz S.J."/>
            <person name="Witman G.B."/>
            <person name="Terry A."/>
            <person name="Salamov A."/>
            <person name="Fritz-Laylin L.K."/>
            <person name="Marechal-Drouard L."/>
            <person name="Marshall W.F."/>
            <person name="Qu L.H."/>
            <person name="Nelson D.R."/>
            <person name="Sanderfoot A.A."/>
            <person name="Spalding M.H."/>
            <person name="Kapitonov V.V."/>
            <person name="Ren Q."/>
            <person name="Ferris P."/>
            <person name="Lindquist E."/>
            <person name="Shapiro H."/>
            <person name="Lucas S.M."/>
            <person name="Grimwood J."/>
            <person name="Schmutz J."/>
            <person name="Grigoriev I.V."/>
            <person name="Rokhsar D.S."/>
        </authorList>
    </citation>
    <scope>NUCLEOTIDE SEQUENCE</scope>
    <source>
        <strain evidence="1">CC-503 cw92 mt+</strain>
    </source>
</reference>
<dbReference type="KEGG" id="cre:CHLRE_04g226811v5"/>
<dbReference type="Proteomes" id="UP000006906">
    <property type="component" value="Chromosome 4"/>
</dbReference>